<protein>
    <submittedName>
        <fullName evidence="1">Uncharacterized protein</fullName>
    </submittedName>
</protein>
<dbReference type="EMBL" id="OX465078">
    <property type="protein sequence ID" value="CAI9274012.1"/>
    <property type="molecule type" value="Genomic_DNA"/>
</dbReference>
<proteinExistence type="predicted"/>
<organism evidence="1 2">
    <name type="scientific">Lactuca saligna</name>
    <name type="common">Willowleaf lettuce</name>
    <dbReference type="NCBI Taxonomy" id="75948"/>
    <lineage>
        <taxon>Eukaryota</taxon>
        <taxon>Viridiplantae</taxon>
        <taxon>Streptophyta</taxon>
        <taxon>Embryophyta</taxon>
        <taxon>Tracheophyta</taxon>
        <taxon>Spermatophyta</taxon>
        <taxon>Magnoliopsida</taxon>
        <taxon>eudicotyledons</taxon>
        <taxon>Gunneridae</taxon>
        <taxon>Pentapetalae</taxon>
        <taxon>asterids</taxon>
        <taxon>campanulids</taxon>
        <taxon>Asterales</taxon>
        <taxon>Asteraceae</taxon>
        <taxon>Cichorioideae</taxon>
        <taxon>Cichorieae</taxon>
        <taxon>Lactucinae</taxon>
        <taxon>Lactuca</taxon>
    </lineage>
</organism>
<dbReference type="AlphaFoldDB" id="A0AA35YHH7"/>
<evidence type="ECO:0000313" key="1">
    <source>
        <dbReference type="EMBL" id="CAI9274012.1"/>
    </source>
</evidence>
<sequence>MARRTQRTNLPKDVTDHRFLQFPRTLNDENRGKYVNNLSLLLIKEINVAPSFDWSLASQTGLDELIRNFLQYIHLDASGVSLFECSASELSTRVGIYTANETRSVHFLTFLVDCVTTRSNDYNENTFWAEITGGVYIPSTARGKMIRSTCNTPF</sequence>
<gene>
    <name evidence="1" type="ORF">LSALG_LOCUS14125</name>
</gene>
<dbReference type="Proteomes" id="UP001177003">
    <property type="component" value="Chromosome 2"/>
</dbReference>
<accession>A0AA35YHH7</accession>
<reference evidence="1" key="1">
    <citation type="submission" date="2023-04" db="EMBL/GenBank/DDBJ databases">
        <authorList>
            <person name="Vijverberg K."/>
            <person name="Xiong W."/>
            <person name="Schranz E."/>
        </authorList>
    </citation>
    <scope>NUCLEOTIDE SEQUENCE</scope>
</reference>
<evidence type="ECO:0000313" key="2">
    <source>
        <dbReference type="Proteomes" id="UP001177003"/>
    </source>
</evidence>
<name>A0AA35YHH7_LACSI</name>
<keyword evidence="2" id="KW-1185">Reference proteome</keyword>